<dbReference type="EMBL" id="CAUJNA010002458">
    <property type="protein sequence ID" value="CAJ1393015.1"/>
    <property type="molecule type" value="Genomic_DNA"/>
</dbReference>
<organism evidence="1 2">
    <name type="scientific">Effrenium voratum</name>
    <dbReference type="NCBI Taxonomy" id="2562239"/>
    <lineage>
        <taxon>Eukaryota</taxon>
        <taxon>Sar</taxon>
        <taxon>Alveolata</taxon>
        <taxon>Dinophyceae</taxon>
        <taxon>Suessiales</taxon>
        <taxon>Symbiodiniaceae</taxon>
        <taxon>Effrenium</taxon>
    </lineage>
</organism>
<dbReference type="AlphaFoldDB" id="A0AA36ISF1"/>
<accession>A0AA36ISF1</accession>
<name>A0AA36ISF1_9DINO</name>
<evidence type="ECO:0000313" key="2">
    <source>
        <dbReference type="Proteomes" id="UP001178507"/>
    </source>
</evidence>
<comment type="caution">
    <text evidence="1">The sequence shown here is derived from an EMBL/GenBank/DDBJ whole genome shotgun (WGS) entry which is preliminary data.</text>
</comment>
<reference evidence="1" key="1">
    <citation type="submission" date="2023-08" db="EMBL/GenBank/DDBJ databases">
        <authorList>
            <person name="Chen Y."/>
            <person name="Shah S."/>
            <person name="Dougan E. K."/>
            <person name="Thang M."/>
            <person name="Chan C."/>
        </authorList>
    </citation>
    <scope>NUCLEOTIDE SEQUENCE</scope>
</reference>
<proteinExistence type="predicted"/>
<keyword evidence="2" id="KW-1185">Reference proteome</keyword>
<dbReference type="Proteomes" id="UP001178507">
    <property type="component" value="Unassembled WGS sequence"/>
</dbReference>
<evidence type="ECO:0000313" key="1">
    <source>
        <dbReference type="EMBL" id="CAJ1393015.1"/>
    </source>
</evidence>
<gene>
    <name evidence="1" type="ORF">EVOR1521_LOCUS17967</name>
</gene>
<protein>
    <submittedName>
        <fullName evidence="1">Uncharacterized protein</fullName>
    </submittedName>
</protein>
<sequence length="120" mass="12871">MCVGTLASLAAFGRGLSSCLPARPTISVDAARGVLLCRCRKCKRGNDQHCASTCALSFHFQAQSLLADWLRSCVTYAEETTNSMFKTKMLKHLRAVLLECTSMACGNDASLVATMSLACT</sequence>